<keyword evidence="1 2" id="KW-0728">SH3 domain</keyword>
<dbReference type="SMART" id="SM00326">
    <property type="entry name" value="SH3"/>
    <property type="match status" value="1"/>
</dbReference>
<dbReference type="Pfam" id="PF16172">
    <property type="entry name" value="DOCK_N"/>
    <property type="match status" value="1"/>
</dbReference>
<accession>A0A2G8KHX5</accession>
<protein>
    <submittedName>
        <fullName evidence="5">Dedicator of cytokinesis protein 1</fullName>
    </submittedName>
</protein>
<evidence type="ECO:0000313" key="6">
    <source>
        <dbReference type="Proteomes" id="UP000230750"/>
    </source>
</evidence>
<dbReference type="GO" id="GO:0016477">
    <property type="term" value="P:cell migration"/>
    <property type="evidence" value="ECO:0007669"/>
    <property type="project" value="TreeGrafter"/>
</dbReference>
<comment type="caution">
    <text evidence="5">The sequence shown here is derived from an EMBL/GenBank/DDBJ whole genome shotgun (WGS) entry which is preliminary data.</text>
</comment>
<dbReference type="PROSITE" id="PS50002">
    <property type="entry name" value="SH3"/>
    <property type="match status" value="1"/>
</dbReference>
<dbReference type="GO" id="GO:0005737">
    <property type="term" value="C:cytoplasm"/>
    <property type="evidence" value="ECO:0007669"/>
    <property type="project" value="TreeGrafter"/>
</dbReference>
<sequence>MRRNNEAKVVCNFESDIPHSLKLTVGQRVHIKQQNGEWYYGHLSSKCCTMGLFPASHVHIVKIPTTDKPQLASNPHLKTPILEEVVVVLKEWSEIIRELYTNPNFVARKPPDMRGVFKKLAELRRDILSNQLTVQHQKDAKHSLVQLITEGNKNLNKFFEPSRRESSHGHRHPIIRRDSDRRR</sequence>
<dbReference type="Gene3D" id="2.30.30.40">
    <property type="entry name" value="SH3 Domains"/>
    <property type="match status" value="1"/>
</dbReference>
<feature type="domain" description="SH3" evidence="4">
    <location>
        <begin position="2"/>
        <end position="63"/>
    </location>
</feature>
<dbReference type="GO" id="GO:0005085">
    <property type="term" value="F:guanyl-nucleotide exchange factor activity"/>
    <property type="evidence" value="ECO:0007669"/>
    <property type="project" value="InterPro"/>
</dbReference>
<reference evidence="5 6" key="1">
    <citation type="journal article" date="2017" name="PLoS Biol.">
        <title>The sea cucumber genome provides insights into morphological evolution and visceral regeneration.</title>
        <authorList>
            <person name="Zhang X."/>
            <person name="Sun L."/>
            <person name="Yuan J."/>
            <person name="Sun Y."/>
            <person name="Gao Y."/>
            <person name="Zhang L."/>
            <person name="Li S."/>
            <person name="Dai H."/>
            <person name="Hamel J.F."/>
            <person name="Liu C."/>
            <person name="Yu Y."/>
            <person name="Liu S."/>
            <person name="Lin W."/>
            <person name="Guo K."/>
            <person name="Jin S."/>
            <person name="Xu P."/>
            <person name="Storey K.B."/>
            <person name="Huan P."/>
            <person name="Zhang T."/>
            <person name="Zhou Y."/>
            <person name="Zhang J."/>
            <person name="Lin C."/>
            <person name="Li X."/>
            <person name="Xing L."/>
            <person name="Huo D."/>
            <person name="Sun M."/>
            <person name="Wang L."/>
            <person name="Mercier A."/>
            <person name="Li F."/>
            <person name="Yang H."/>
            <person name="Xiang J."/>
        </authorList>
    </citation>
    <scope>NUCLEOTIDE SEQUENCE [LARGE SCALE GENOMIC DNA]</scope>
    <source>
        <strain evidence="5">Shaxun</strain>
        <tissue evidence="5">Muscle</tissue>
    </source>
</reference>
<name>A0A2G8KHX5_STIJA</name>
<dbReference type="InterPro" id="IPR036028">
    <property type="entry name" value="SH3-like_dom_sf"/>
</dbReference>
<dbReference type="OrthoDB" id="18896at2759"/>
<dbReference type="SUPFAM" id="SSF50044">
    <property type="entry name" value="SH3-domain"/>
    <property type="match status" value="1"/>
</dbReference>
<dbReference type="Proteomes" id="UP000230750">
    <property type="component" value="Unassembled WGS sequence"/>
</dbReference>
<dbReference type="InterPro" id="IPR032376">
    <property type="entry name" value="DOCK_N"/>
</dbReference>
<dbReference type="STRING" id="307972.A0A2G8KHX5"/>
<dbReference type="GO" id="GO:0031267">
    <property type="term" value="F:small GTPase binding"/>
    <property type="evidence" value="ECO:0007669"/>
    <property type="project" value="TreeGrafter"/>
</dbReference>
<dbReference type="InterPro" id="IPR026791">
    <property type="entry name" value="DOCK"/>
</dbReference>
<keyword evidence="6" id="KW-1185">Reference proteome</keyword>
<dbReference type="Gene3D" id="1.20.1270.350">
    <property type="entry name" value="Dedicator of cytokinesis N-terminal subdomain"/>
    <property type="match status" value="1"/>
</dbReference>
<evidence type="ECO:0000313" key="5">
    <source>
        <dbReference type="EMBL" id="PIK47596.1"/>
    </source>
</evidence>
<dbReference type="GO" id="GO:0007264">
    <property type="term" value="P:small GTPase-mediated signal transduction"/>
    <property type="evidence" value="ECO:0007669"/>
    <property type="project" value="InterPro"/>
</dbReference>
<dbReference type="EMBL" id="MRZV01000572">
    <property type="protein sequence ID" value="PIK47596.1"/>
    <property type="molecule type" value="Genomic_DNA"/>
</dbReference>
<feature type="region of interest" description="Disordered" evidence="3">
    <location>
        <begin position="160"/>
        <end position="183"/>
    </location>
</feature>
<evidence type="ECO:0000256" key="3">
    <source>
        <dbReference type="SAM" id="MobiDB-lite"/>
    </source>
</evidence>
<evidence type="ECO:0000256" key="1">
    <source>
        <dbReference type="ARBA" id="ARBA00022443"/>
    </source>
</evidence>
<dbReference type="InterPro" id="IPR001452">
    <property type="entry name" value="SH3_domain"/>
</dbReference>
<dbReference type="AlphaFoldDB" id="A0A2G8KHX5"/>
<organism evidence="5 6">
    <name type="scientific">Stichopus japonicus</name>
    <name type="common">Sea cucumber</name>
    <dbReference type="NCBI Taxonomy" id="307972"/>
    <lineage>
        <taxon>Eukaryota</taxon>
        <taxon>Metazoa</taxon>
        <taxon>Echinodermata</taxon>
        <taxon>Eleutherozoa</taxon>
        <taxon>Echinozoa</taxon>
        <taxon>Holothuroidea</taxon>
        <taxon>Aspidochirotacea</taxon>
        <taxon>Aspidochirotida</taxon>
        <taxon>Stichopodidae</taxon>
        <taxon>Apostichopus</taxon>
    </lineage>
</organism>
<dbReference type="InterPro" id="IPR042455">
    <property type="entry name" value="DOCK_N_sub1"/>
</dbReference>
<dbReference type="PANTHER" id="PTHR45653">
    <property type="entry name" value="DEDICATOR OF CYTOKINESIS"/>
    <property type="match status" value="1"/>
</dbReference>
<dbReference type="GO" id="GO:0005886">
    <property type="term" value="C:plasma membrane"/>
    <property type="evidence" value="ECO:0007669"/>
    <property type="project" value="TreeGrafter"/>
</dbReference>
<proteinExistence type="predicted"/>
<gene>
    <name evidence="5" type="ORF">BSL78_15550</name>
</gene>
<evidence type="ECO:0000256" key="2">
    <source>
        <dbReference type="PROSITE-ProRule" id="PRU00192"/>
    </source>
</evidence>
<dbReference type="PANTHER" id="PTHR45653:SF10">
    <property type="entry name" value="MYOBLAST CITY, ISOFORM B"/>
    <property type="match status" value="1"/>
</dbReference>
<dbReference type="GO" id="GO:0007520">
    <property type="term" value="P:myoblast fusion"/>
    <property type="evidence" value="ECO:0007669"/>
    <property type="project" value="TreeGrafter"/>
</dbReference>
<evidence type="ECO:0000259" key="4">
    <source>
        <dbReference type="PROSITE" id="PS50002"/>
    </source>
</evidence>